<dbReference type="AlphaFoldDB" id="A6DNH8"/>
<dbReference type="InterPro" id="IPR027417">
    <property type="entry name" value="P-loop_NTPase"/>
</dbReference>
<comment type="caution">
    <text evidence="3">The sequence shown here is derived from an EMBL/GenBank/DDBJ whole genome shotgun (WGS) entry which is preliminary data.</text>
</comment>
<dbReference type="STRING" id="313628.LNTAR_06759"/>
<evidence type="ECO:0000259" key="2">
    <source>
        <dbReference type="Pfam" id="PF13635"/>
    </source>
</evidence>
<proteinExistence type="predicted"/>
<accession>A6DNH8</accession>
<dbReference type="PANTHER" id="PTHR33295:SF7">
    <property type="entry name" value="ATPASE"/>
    <property type="match status" value="1"/>
</dbReference>
<evidence type="ECO:0000313" key="3">
    <source>
        <dbReference type="EMBL" id="EDM26926.1"/>
    </source>
</evidence>
<organism evidence="3 4">
    <name type="scientific">Lentisphaera araneosa HTCC2155</name>
    <dbReference type="NCBI Taxonomy" id="313628"/>
    <lineage>
        <taxon>Bacteria</taxon>
        <taxon>Pseudomonadati</taxon>
        <taxon>Lentisphaerota</taxon>
        <taxon>Lentisphaeria</taxon>
        <taxon>Lentisphaerales</taxon>
        <taxon>Lentisphaeraceae</taxon>
        <taxon>Lentisphaera</taxon>
    </lineage>
</organism>
<evidence type="ECO:0000259" key="1">
    <source>
        <dbReference type="Pfam" id="PF13173"/>
    </source>
</evidence>
<dbReference type="PANTHER" id="PTHR33295">
    <property type="entry name" value="ATPASE"/>
    <property type="match status" value="1"/>
</dbReference>
<evidence type="ECO:0000313" key="4">
    <source>
        <dbReference type="Proteomes" id="UP000004947"/>
    </source>
</evidence>
<dbReference type="InterPro" id="IPR041682">
    <property type="entry name" value="AAA_14"/>
</dbReference>
<keyword evidence="4" id="KW-1185">Reference proteome</keyword>
<gene>
    <name evidence="3" type="ORF">LNTAR_06759</name>
</gene>
<feature type="domain" description="DUF4143" evidence="2">
    <location>
        <begin position="236"/>
        <end position="388"/>
    </location>
</feature>
<dbReference type="InterPro" id="IPR025420">
    <property type="entry name" value="DUF4143"/>
</dbReference>
<dbReference type="Proteomes" id="UP000004947">
    <property type="component" value="Unassembled WGS sequence"/>
</dbReference>
<dbReference type="Gene3D" id="3.40.50.300">
    <property type="entry name" value="P-loop containing nucleotide triphosphate hydrolases"/>
    <property type="match status" value="1"/>
</dbReference>
<dbReference type="EMBL" id="ABCK01000013">
    <property type="protein sequence ID" value="EDM26926.1"/>
    <property type="molecule type" value="Genomic_DNA"/>
</dbReference>
<feature type="domain" description="AAA" evidence="1">
    <location>
        <begin position="23"/>
        <end position="156"/>
    </location>
</feature>
<evidence type="ECO:0008006" key="5">
    <source>
        <dbReference type="Google" id="ProtNLM"/>
    </source>
</evidence>
<dbReference type="Pfam" id="PF13635">
    <property type="entry name" value="DUF4143"/>
    <property type="match status" value="1"/>
</dbReference>
<protein>
    <recommendedName>
        <fullName evidence="5">ATPase</fullName>
    </recommendedName>
</protein>
<dbReference type="SUPFAM" id="SSF52540">
    <property type="entry name" value="P-loop containing nucleoside triphosphate hydrolases"/>
    <property type="match status" value="1"/>
</dbReference>
<dbReference type="eggNOG" id="COG1373">
    <property type="taxonomic scope" value="Bacteria"/>
</dbReference>
<dbReference type="Pfam" id="PF13173">
    <property type="entry name" value="AAA_14"/>
    <property type="match status" value="1"/>
</dbReference>
<sequence length="451" mass="50913">MGISMFNRTVCRELEQWRKRADRKPLILRGARQVGKTSAVNIFSESFDQYIYLNLENKEELDLFDHKLPVDELFEAILLTKNIEVNGGSMLLFIDEIQNSPAAIAILRYFFEHLPQLHVVAAGSLLETYISASHISFPVGRVEFQFMHPLTFEEFLEATGEKAALNAYSTTPVPRFSVAKLFDLFHTYTLLGGMPEVIAHYITKRSITSLNSTYQNLLLSYIDDAGKYAKNSTLNKVLKHVIQTAPFEASKRIKLGGFGNSNYKAREVGEAVKALESAMLVKRLYPSVSLELPIIPDFKKHPKLQFLDTGLVNYFVGLQQHYLLKEDLHGFYKGLMAEHIVAQELIAGQTNQLQKLCFWVRESARSNAEVDFLIQHRTELIPIEVKSGAVGSLKSLHLFIDETACKCAVRLSASGLKVESCVTPNGKEFTLINLPYFLTAKITDYLDLYDG</sequence>
<name>A6DNH8_9BACT</name>
<reference evidence="3 4" key="1">
    <citation type="journal article" date="2010" name="J. Bacteriol.">
        <title>Genome sequence of Lentisphaera araneosa HTCC2155T, the type species of the order Lentisphaerales in the phylum Lentisphaerae.</title>
        <authorList>
            <person name="Thrash J.C."/>
            <person name="Cho J.C."/>
            <person name="Vergin K.L."/>
            <person name="Morris R.M."/>
            <person name="Giovannoni S.J."/>
        </authorList>
    </citation>
    <scope>NUCLEOTIDE SEQUENCE [LARGE SCALE GENOMIC DNA]</scope>
    <source>
        <strain evidence="3 4">HTCC2155</strain>
    </source>
</reference>